<dbReference type="PANTHER" id="PTHR43329">
    <property type="entry name" value="EPOXIDE HYDROLASE"/>
    <property type="match status" value="1"/>
</dbReference>
<evidence type="ECO:0000259" key="2">
    <source>
        <dbReference type="Pfam" id="PF00561"/>
    </source>
</evidence>
<gene>
    <name evidence="3" type="ORF">METZ01_LOCUS97326</name>
</gene>
<dbReference type="EMBL" id="UINC01009953">
    <property type="protein sequence ID" value="SVA44472.1"/>
    <property type="molecule type" value="Genomic_DNA"/>
</dbReference>
<dbReference type="SUPFAM" id="SSF53474">
    <property type="entry name" value="alpha/beta-Hydrolases"/>
    <property type="match status" value="1"/>
</dbReference>
<dbReference type="InterPro" id="IPR000639">
    <property type="entry name" value="Epox_hydrolase-like"/>
</dbReference>
<dbReference type="PRINTS" id="PR00412">
    <property type="entry name" value="EPOXHYDRLASE"/>
</dbReference>
<name>A0A381VW51_9ZZZZ</name>
<proteinExistence type="predicted"/>
<sequence length="322" mass="36455">MRVTVPITLPVALPIVPSIALLLAFLSLDVAAQDRLLIDRVEHHNVDNDGVNVHYVTLGEATTGETLLFVHGFPNFWYVWHNQMEAFADEYQVVAMDTRATNRSDKPEGVENYDMPLLLADINAVIDDLGVDQVTLVAHDWGGIISWQFVMDDTYASKVKRLIMMNLTHPRGFSRTLANATPEQRRATEYARTFQQPGVGAGIQSGAAGRAQRTYGEQGERVVRFVQEAYERSDVELMLNFYRANYPKEPYVELTDWPQIDMPVLQFHGLADSAVDKDGLSKTWDWIDGDYTLVTYPGIGHTVQIQAAERVIETMRWWLTTH</sequence>
<dbReference type="InterPro" id="IPR000073">
    <property type="entry name" value="AB_hydrolase_1"/>
</dbReference>
<organism evidence="3">
    <name type="scientific">marine metagenome</name>
    <dbReference type="NCBI Taxonomy" id="408172"/>
    <lineage>
        <taxon>unclassified sequences</taxon>
        <taxon>metagenomes</taxon>
        <taxon>ecological metagenomes</taxon>
    </lineage>
</organism>
<dbReference type="AlphaFoldDB" id="A0A381VW51"/>
<accession>A0A381VW51</accession>
<protein>
    <recommendedName>
        <fullName evidence="2">AB hydrolase-1 domain-containing protein</fullName>
    </recommendedName>
</protein>
<dbReference type="GO" id="GO:0016787">
    <property type="term" value="F:hydrolase activity"/>
    <property type="evidence" value="ECO:0007669"/>
    <property type="project" value="UniProtKB-KW"/>
</dbReference>
<dbReference type="InterPro" id="IPR029058">
    <property type="entry name" value="AB_hydrolase_fold"/>
</dbReference>
<evidence type="ECO:0000313" key="3">
    <source>
        <dbReference type="EMBL" id="SVA44472.1"/>
    </source>
</evidence>
<dbReference type="Pfam" id="PF00561">
    <property type="entry name" value="Abhydrolase_1"/>
    <property type="match status" value="1"/>
</dbReference>
<keyword evidence="1" id="KW-0378">Hydrolase</keyword>
<evidence type="ECO:0000256" key="1">
    <source>
        <dbReference type="ARBA" id="ARBA00022801"/>
    </source>
</evidence>
<dbReference type="Gene3D" id="3.40.50.1820">
    <property type="entry name" value="alpha/beta hydrolase"/>
    <property type="match status" value="1"/>
</dbReference>
<reference evidence="3" key="1">
    <citation type="submission" date="2018-05" db="EMBL/GenBank/DDBJ databases">
        <authorList>
            <person name="Lanie J.A."/>
            <person name="Ng W.-L."/>
            <person name="Kazmierczak K.M."/>
            <person name="Andrzejewski T.M."/>
            <person name="Davidsen T.M."/>
            <person name="Wayne K.J."/>
            <person name="Tettelin H."/>
            <person name="Glass J.I."/>
            <person name="Rusch D."/>
            <person name="Podicherti R."/>
            <person name="Tsui H.-C.T."/>
            <person name="Winkler M.E."/>
        </authorList>
    </citation>
    <scope>NUCLEOTIDE SEQUENCE</scope>
</reference>
<feature type="domain" description="AB hydrolase-1" evidence="2">
    <location>
        <begin position="66"/>
        <end position="307"/>
    </location>
</feature>